<dbReference type="OrthoDB" id="5344601at2"/>
<dbReference type="RefSeq" id="WP_076086855.1">
    <property type="nucleotide sequence ID" value="NZ_CP019070.1"/>
</dbReference>
<name>A0A1P8KMS3_9BACT</name>
<dbReference type="EMBL" id="CP019070">
    <property type="protein sequence ID" value="APW65825.1"/>
    <property type="molecule type" value="Genomic_DNA"/>
</dbReference>
<dbReference type="AlphaFoldDB" id="A0A1P8KMS3"/>
<proteinExistence type="predicted"/>
<accession>A0A1P8KMS3</accession>
<evidence type="ECO:0000313" key="2">
    <source>
        <dbReference type="Proteomes" id="UP000186074"/>
    </source>
</evidence>
<reference evidence="1 2" key="1">
    <citation type="submission" date="2017-01" db="EMBL/GenBank/DDBJ databases">
        <title>Genome sequencing of Arcobacter sp. LPB0137.</title>
        <authorList>
            <person name="Lee G.-W."/>
            <person name="Yi H."/>
        </authorList>
    </citation>
    <scope>NUCLEOTIDE SEQUENCE [LARGE SCALE GENOMIC DNA]</scope>
    <source>
        <strain evidence="1 2">LPB0137</strain>
    </source>
</reference>
<dbReference type="Proteomes" id="UP000186074">
    <property type="component" value="Chromosome"/>
</dbReference>
<gene>
    <name evidence="1" type="ORF">LPB137_08135</name>
</gene>
<evidence type="ECO:0000313" key="1">
    <source>
        <dbReference type="EMBL" id="APW65825.1"/>
    </source>
</evidence>
<sequence>MNKIYYLDEEALFHLDSTKKTNSFLWKIMYKRVKKNLNKELINPQTLKEIIFSKQIVDEITFNAPLPNVSVQKGSSWLLGEDGKDYYIPISLSFSNDKARFELVLLDGEIDIRNVEIGKNKKEDIKVLKHNPMLLLKNLKVLELCFELLLDQVRSA</sequence>
<protein>
    <submittedName>
        <fullName evidence="1">Uncharacterized protein</fullName>
    </submittedName>
</protein>
<dbReference type="STRING" id="1850254.LPB137_08135"/>
<keyword evidence="2" id="KW-1185">Reference proteome</keyword>
<organism evidence="1 2">
    <name type="scientific">Poseidonibacter parvus</name>
    <dbReference type="NCBI Taxonomy" id="1850254"/>
    <lineage>
        <taxon>Bacteria</taxon>
        <taxon>Pseudomonadati</taxon>
        <taxon>Campylobacterota</taxon>
        <taxon>Epsilonproteobacteria</taxon>
        <taxon>Campylobacterales</taxon>
        <taxon>Arcobacteraceae</taxon>
        <taxon>Poseidonibacter</taxon>
    </lineage>
</organism>
<dbReference type="KEGG" id="alp:LPB137_08135"/>